<evidence type="ECO:0000313" key="3">
    <source>
        <dbReference type="Proteomes" id="UP000594263"/>
    </source>
</evidence>
<dbReference type="Proteomes" id="UP000594263">
    <property type="component" value="Unplaced"/>
</dbReference>
<dbReference type="AlphaFoldDB" id="A0A7N0TUW2"/>
<dbReference type="EnsemblPlants" id="Kaladp0045s0377.1.v1.1">
    <property type="protein sequence ID" value="Kaladp0045s0377.1.v1.1"/>
    <property type="gene ID" value="Kaladp0045s0377.v1.1"/>
</dbReference>
<protein>
    <submittedName>
        <fullName evidence="2">Uncharacterized protein</fullName>
    </submittedName>
</protein>
<dbReference type="PANTHER" id="PTHR34464">
    <property type="entry name" value="OS09G0376300 PROTEIN"/>
    <property type="match status" value="1"/>
</dbReference>
<proteinExistence type="predicted"/>
<feature type="region of interest" description="Disordered" evidence="1">
    <location>
        <begin position="15"/>
        <end position="37"/>
    </location>
</feature>
<organism evidence="2 3">
    <name type="scientific">Kalanchoe fedtschenkoi</name>
    <name type="common">Lavender scallops</name>
    <name type="synonym">South American air plant</name>
    <dbReference type="NCBI Taxonomy" id="63787"/>
    <lineage>
        <taxon>Eukaryota</taxon>
        <taxon>Viridiplantae</taxon>
        <taxon>Streptophyta</taxon>
        <taxon>Embryophyta</taxon>
        <taxon>Tracheophyta</taxon>
        <taxon>Spermatophyta</taxon>
        <taxon>Magnoliopsida</taxon>
        <taxon>eudicotyledons</taxon>
        <taxon>Gunneridae</taxon>
        <taxon>Pentapetalae</taxon>
        <taxon>Saxifragales</taxon>
        <taxon>Crassulaceae</taxon>
        <taxon>Kalanchoe</taxon>
    </lineage>
</organism>
<evidence type="ECO:0000313" key="2">
    <source>
        <dbReference type="EnsemblPlants" id="Kaladp0045s0377.1.v1.1"/>
    </source>
</evidence>
<evidence type="ECO:0000256" key="1">
    <source>
        <dbReference type="SAM" id="MobiDB-lite"/>
    </source>
</evidence>
<dbReference type="Gramene" id="Kaladp0045s0377.2.v1.1">
    <property type="protein sequence ID" value="Kaladp0045s0377.2.v1.1"/>
    <property type="gene ID" value="Kaladp0045s0377.v1.1"/>
</dbReference>
<dbReference type="OMA" id="EPHASEF"/>
<name>A0A7N0TUW2_KALFE</name>
<reference evidence="2" key="1">
    <citation type="submission" date="2021-01" db="UniProtKB">
        <authorList>
            <consortium name="EnsemblPlants"/>
        </authorList>
    </citation>
    <scope>IDENTIFICATION</scope>
</reference>
<dbReference type="Gramene" id="Kaladp0045s0377.1.v1.1">
    <property type="protein sequence ID" value="Kaladp0045s0377.1.v1.1"/>
    <property type="gene ID" value="Kaladp0045s0377.v1.1"/>
</dbReference>
<dbReference type="PANTHER" id="PTHR34464:SF3">
    <property type="entry name" value="OS09G0376300 PROTEIN"/>
    <property type="match status" value="1"/>
</dbReference>
<dbReference type="EnsemblPlants" id="Kaladp0045s0377.2.v1.1">
    <property type="protein sequence ID" value="Kaladp0045s0377.2.v1.1"/>
    <property type="gene ID" value="Kaladp0045s0377.v1.1"/>
</dbReference>
<accession>A0A7N0TUW2</accession>
<sequence length="174" mass="19749">MAVSFTSFSWWAWSSKEKEKVSSSNSSSNSPVSEWGLSMRESESIKFRSVNVARMASTRRVKRKWPSREERERRVDREYDAVMVPSDGTCLSGSESDDSDWSIGWLEPHGADFLTEDDEMDNTFAVLVPCYRSGCKEVAEGPNVQFLSAIKAFSNDYAAESKKLMEQWLSSLEN</sequence>
<feature type="compositionally biased region" description="Low complexity" evidence="1">
    <location>
        <begin position="22"/>
        <end position="34"/>
    </location>
</feature>
<keyword evidence="3" id="KW-1185">Reference proteome</keyword>